<dbReference type="RefSeq" id="WP_079206343.1">
    <property type="nucleotide sequence ID" value="NZ_CP011859.1"/>
</dbReference>
<dbReference type="InterPro" id="IPR030890">
    <property type="entry name" value="LP_HExxH_w_TonB"/>
</dbReference>
<sequence length="302" mass="34722">MKNIFWILAIMAGLASCNDRDTLNSESVLVPEIKNTDELDGWLYQTYTQPYNIEVEYRWDANVSGLNNAATPPSRAQVKPVMEAMHSLWLQAYENIAGTQFVKQYAPKEIYVYGDKNLDSEGYEQIRSNHAHGQMPLYRVNEFSKSDSASVVKVMRMAHHQFVKALIQSKPFDKEAFSKLNFNAYSETWGQTSPNNLYDLTSRASDFGYYSLLAARGGVEEDFAETVSALLCNTRQEVDYMIYSYAGYEDPYDAADRERAKKAVKTLTEKRAFVIKYFNENFGINFNRLQFETNVKLKTYLK</sequence>
<dbReference type="EMBL" id="CP011859">
    <property type="protein sequence ID" value="AQY21147.1"/>
    <property type="molecule type" value="Genomic_DNA"/>
</dbReference>
<dbReference type="AlphaFoldDB" id="A0A1S7DPU6"/>
<evidence type="ECO:0000313" key="1">
    <source>
        <dbReference type="EMBL" id="AQY21147.1"/>
    </source>
</evidence>
<dbReference type="Pfam" id="PF15890">
    <property type="entry name" value="Peptidase_Mx1"/>
    <property type="match status" value="1"/>
</dbReference>
<dbReference type="PROSITE" id="PS51257">
    <property type="entry name" value="PROKAR_LIPOPROTEIN"/>
    <property type="match status" value="1"/>
</dbReference>
<organism evidence="1 2">
    <name type="scientific">Riemerella anatipestifer</name>
    <name type="common">Moraxella anatipestifer</name>
    <dbReference type="NCBI Taxonomy" id="34085"/>
    <lineage>
        <taxon>Bacteria</taxon>
        <taxon>Pseudomonadati</taxon>
        <taxon>Bacteroidota</taxon>
        <taxon>Flavobacteriia</taxon>
        <taxon>Flavobacteriales</taxon>
        <taxon>Weeksellaceae</taxon>
        <taxon>Riemerella</taxon>
    </lineage>
</organism>
<dbReference type="Proteomes" id="UP000189883">
    <property type="component" value="Chromosome"/>
</dbReference>
<dbReference type="NCBIfam" id="TIGR04549">
    <property type="entry name" value="LP_HExxH_w_tonB"/>
    <property type="match status" value="1"/>
</dbReference>
<evidence type="ECO:0000313" key="2">
    <source>
        <dbReference type="Proteomes" id="UP000189883"/>
    </source>
</evidence>
<protein>
    <submittedName>
        <fullName evidence="1">Uncharacterized protein</fullName>
    </submittedName>
</protein>
<accession>A0A1S7DPU6</accession>
<gene>
    <name evidence="1" type="ORF">AB406_0183</name>
</gene>
<reference evidence="1 2" key="1">
    <citation type="submission" date="2015-06" db="EMBL/GenBank/DDBJ databases">
        <title>R. anatipestifer strain HXb2 is the most virulent strain so far, and the genome sequence would help us uncover the pathogenesis.</title>
        <authorList>
            <person name="Hu Q."/>
            <person name="Qi J."/>
            <person name="Bo H."/>
            <person name="Liu G."/>
            <person name="Tao M."/>
            <person name="Ding Y."/>
            <person name="Xue Y."/>
        </authorList>
    </citation>
    <scope>NUCLEOTIDE SEQUENCE [LARGE SCALE GENOMIC DNA]</scope>
    <source>
        <strain evidence="1 2">HXb2</strain>
    </source>
</reference>
<dbReference type="Gene3D" id="3.40.390.70">
    <property type="match status" value="1"/>
</dbReference>
<name>A0A1S7DPU6_RIEAN</name>
<proteinExistence type="predicted"/>